<organism evidence="1 2">
    <name type="scientific">Desulfitobacterium hafniense (strain Y51)</name>
    <dbReference type="NCBI Taxonomy" id="138119"/>
    <lineage>
        <taxon>Bacteria</taxon>
        <taxon>Bacillati</taxon>
        <taxon>Bacillota</taxon>
        <taxon>Clostridia</taxon>
        <taxon>Eubacteriales</taxon>
        <taxon>Desulfitobacteriaceae</taxon>
        <taxon>Desulfitobacterium</taxon>
    </lineage>
</organism>
<dbReference type="InterPro" id="IPR008912">
    <property type="entry name" value="Uncharacterised_CoxE"/>
</dbReference>
<evidence type="ECO:0000313" key="1">
    <source>
        <dbReference type="EMBL" id="BAE82398.1"/>
    </source>
</evidence>
<evidence type="ECO:0008006" key="3">
    <source>
        <dbReference type="Google" id="ProtNLM"/>
    </source>
</evidence>
<dbReference type="HOGENOM" id="CLU_042261_2_0_9"/>
<reference evidence="1 2" key="1">
    <citation type="journal article" date="2006" name="J. Bacteriol.">
        <title>Complete genome sequence of the dehalorespiring bacterium Desulfitobacterium hafniense Y51 and comparison with Dehalococcoides ethenogenes 195.</title>
        <authorList>
            <person name="Nonaka H."/>
            <person name="Keresztes G."/>
            <person name="Shinoda Y."/>
            <person name="Ikenaga Y."/>
            <person name="Abe M."/>
            <person name="Naito K."/>
            <person name="Inatomi K."/>
            <person name="Furukawa K."/>
            <person name="Inui M."/>
            <person name="Yukawa H."/>
        </authorList>
    </citation>
    <scope>NUCLEOTIDE SEQUENCE [LARGE SCALE GENOMIC DNA]</scope>
    <source>
        <strain evidence="1 2">Y51</strain>
    </source>
</reference>
<dbReference type="PANTHER" id="PTHR39338:SF5">
    <property type="entry name" value="BLR6139 PROTEIN"/>
    <property type="match status" value="1"/>
</dbReference>
<name>Q24ZZ4_DESHY</name>
<dbReference type="AlphaFoldDB" id="Q24ZZ4"/>
<protein>
    <recommendedName>
        <fullName evidence="3">VWA containing CoxE protein</fullName>
    </recommendedName>
</protein>
<proteinExistence type="predicted"/>
<evidence type="ECO:0000313" key="2">
    <source>
        <dbReference type="Proteomes" id="UP000001946"/>
    </source>
</evidence>
<sequence>MMEYLLLDMARLLRRAGIHVGTPELEDCLQGLNHLGTKISKYAFYQLVNTTMIKTPWGAEFVLWLTELYYGPDPELSNDHLQLLSRRQVTEVTGEGLGSSGQGAPVELLAEAVLKKNIGLIYAVLQGLNIRLEPHWEDEERALEFFRERSGWGEVRRRVEESRRRGELGEEEYAQAWETLSEWNRLLQDQIELQMIQTMSGQVLLDELKKHNPRTIDFLAGEERQIEPMFREIQKLGRRLAVRPGRRHQVAGKGTIALSRTVRRALQTGGIPLAPVRVRRKPAKPDLWLLCDMSNSVSPFSYFMLLFVYATQSRYAHIRTFLFVDALLEVTEHFQGQDWSDALHSMKRLKGFNLTGYSHYGKVLQQFAAEHLTQLSRKTTVIILGDGKNNGYKPEGHEALAQIKESAAALYWLNPLSRNLWGTADCLMEKYEENCTGAWPCCNIQQLEQFLLSL</sequence>
<dbReference type="STRING" id="138119.DSY0609"/>
<dbReference type="Proteomes" id="UP000001946">
    <property type="component" value="Chromosome"/>
</dbReference>
<dbReference type="PANTHER" id="PTHR39338">
    <property type="entry name" value="BLL5662 PROTEIN-RELATED"/>
    <property type="match status" value="1"/>
</dbReference>
<keyword evidence="2" id="KW-1185">Reference proteome</keyword>
<accession>Q24ZZ4</accession>
<dbReference type="Pfam" id="PF05762">
    <property type="entry name" value="VWA_CoxE"/>
    <property type="match status" value="1"/>
</dbReference>
<dbReference type="eggNOG" id="COG3552">
    <property type="taxonomic scope" value="Bacteria"/>
</dbReference>
<dbReference type="KEGG" id="dsy:DSY0609"/>
<dbReference type="InterPro" id="IPR036465">
    <property type="entry name" value="vWFA_dom_sf"/>
</dbReference>
<gene>
    <name evidence="1" type="ordered locus">DSY0609</name>
</gene>
<dbReference type="SUPFAM" id="SSF53300">
    <property type="entry name" value="vWA-like"/>
    <property type="match status" value="1"/>
</dbReference>
<dbReference type="EMBL" id="AP008230">
    <property type="protein sequence ID" value="BAE82398.1"/>
    <property type="molecule type" value="Genomic_DNA"/>
</dbReference>